<organism evidence="1 2">
    <name type="scientific">Schistosoma mattheei</name>
    <dbReference type="NCBI Taxonomy" id="31246"/>
    <lineage>
        <taxon>Eukaryota</taxon>
        <taxon>Metazoa</taxon>
        <taxon>Spiralia</taxon>
        <taxon>Lophotrochozoa</taxon>
        <taxon>Platyhelminthes</taxon>
        <taxon>Trematoda</taxon>
        <taxon>Digenea</taxon>
        <taxon>Strigeidida</taxon>
        <taxon>Schistosomatoidea</taxon>
        <taxon>Schistosomatidae</taxon>
        <taxon>Schistosoma</taxon>
    </lineage>
</organism>
<dbReference type="EMBL" id="UZAL01031348">
    <property type="protein sequence ID" value="VDP57741.1"/>
    <property type="molecule type" value="Genomic_DNA"/>
</dbReference>
<evidence type="ECO:0000313" key="1">
    <source>
        <dbReference type="EMBL" id="VDP57741.1"/>
    </source>
</evidence>
<name>A0A183PAC7_9TREM</name>
<proteinExistence type="predicted"/>
<dbReference type="Proteomes" id="UP000269396">
    <property type="component" value="Unassembled WGS sequence"/>
</dbReference>
<dbReference type="AlphaFoldDB" id="A0A183PAC7"/>
<evidence type="ECO:0000313" key="2">
    <source>
        <dbReference type="Proteomes" id="UP000269396"/>
    </source>
</evidence>
<sequence length="37" mass="4246">MIIITHIEIDLRVSCWDEVEADLTVITLTVFILLEST</sequence>
<gene>
    <name evidence="1" type="ORF">SMTD_LOCUS11313</name>
</gene>
<accession>A0A183PAC7</accession>
<protein>
    <submittedName>
        <fullName evidence="1">Uncharacterized protein</fullName>
    </submittedName>
</protein>
<keyword evidence="2" id="KW-1185">Reference proteome</keyword>
<reference evidence="1 2" key="1">
    <citation type="submission" date="2018-11" db="EMBL/GenBank/DDBJ databases">
        <authorList>
            <consortium name="Pathogen Informatics"/>
        </authorList>
    </citation>
    <scope>NUCLEOTIDE SEQUENCE [LARGE SCALE GENOMIC DNA]</scope>
    <source>
        <strain>Denwood</strain>
        <strain evidence="2">Zambia</strain>
    </source>
</reference>